<evidence type="ECO:0000313" key="4">
    <source>
        <dbReference type="EMBL" id="ETO04327.1"/>
    </source>
</evidence>
<dbReference type="InterPro" id="IPR036322">
    <property type="entry name" value="WD40_repeat_dom_sf"/>
</dbReference>
<dbReference type="InterPro" id="IPR015943">
    <property type="entry name" value="WD40/YVTN_repeat-like_dom_sf"/>
</dbReference>
<dbReference type="PANTHER" id="PTHR19879:SF9">
    <property type="entry name" value="TRANSCRIPTION INITIATION FACTOR TFIID SUBUNIT 5"/>
    <property type="match status" value="1"/>
</dbReference>
<proteinExistence type="predicted"/>
<name>X6LT96_RETFI</name>
<reference evidence="4 5" key="1">
    <citation type="journal article" date="2013" name="Curr. Biol.">
        <title>The Genome of the Foraminiferan Reticulomyxa filosa.</title>
        <authorList>
            <person name="Glockner G."/>
            <person name="Hulsmann N."/>
            <person name="Schleicher M."/>
            <person name="Noegel A.A."/>
            <person name="Eichinger L."/>
            <person name="Gallinger C."/>
            <person name="Pawlowski J."/>
            <person name="Sierra R."/>
            <person name="Euteneuer U."/>
            <person name="Pillet L."/>
            <person name="Moustafa A."/>
            <person name="Platzer M."/>
            <person name="Groth M."/>
            <person name="Szafranski K."/>
            <person name="Schliwa M."/>
        </authorList>
    </citation>
    <scope>NUCLEOTIDE SEQUENCE [LARGE SCALE GENOMIC DNA]</scope>
</reference>
<dbReference type="Pfam" id="PF00400">
    <property type="entry name" value="WD40"/>
    <property type="match status" value="5"/>
</dbReference>
<keyword evidence="2" id="KW-0677">Repeat</keyword>
<dbReference type="Proteomes" id="UP000023152">
    <property type="component" value="Unassembled WGS sequence"/>
</dbReference>
<accession>X6LT96</accession>
<dbReference type="PROSITE" id="PS50082">
    <property type="entry name" value="WD_REPEATS_2"/>
    <property type="match status" value="5"/>
</dbReference>
<protein>
    <submittedName>
        <fullName evidence="4">WD repeat-containing protein</fullName>
    </submittedName>
</protein>
<dbReference type="PANTHER" id="PTHR19879">
    <property type="entry name" value="TRANSCRIPTION INITIATION FACTOR TFIID"/>
    <property type="match status" value="1"/>
</dbReference>
<sequence>MSYEKNKFLIYDLIFLKKKCTLHNVDKKLIAEAKTFLKIFFTAKYDIYFSFQNFSFPVLPKKFKHFFILHNEGSSEKKLKEVKRMNLNLLIKVESKLSLKEEIQIIIHHWIRILHIKFGWVKDFNKLVVNYAYTIFIFDTFRSSSKLTKTFTGHNDIVRSIDYSTFNSNQFVCSGSDDKTVRVWDFDNNTQIQLFNDHSDDQLQIFNGHTSGVRGIEFSSFNDGRYLCSGSYDKTIRLWDIETSRSLHVFNGHKNGVLCVDISPLQSNSDNKSSNIGGNGYTICSGSFDQTIRIWDIETTKQVNVLKGHNGYMISVKYGLNELRNTILSGSRDKSVRLWDIRSVEQIQVFNGHTDYVNTVEYSPFVINNNSKAVGSNSSNVICSGSWDNTIRFWDIRSNKNELYLMNGDDKSIGILYIKFLQLKDNKDNNDNINLCYASSNGPIHIWGSDN</sequence>
<evidence type="ECO:0000313" key="5">
    <source>
        <dbReference type="Proteomes" id="UP000023152"/>
    </source>
</evidence>
<dbReference type="SUPFAM" id="SSF50978">
    <property type="entry name" value="WD40 repeat-like"/>
    <property type="match status" value="1"/>
</dbReference>
<feature type="repeat" description="WD" evidence="3">
    <location>
        <begin position="151"/>
        <end position="194"/>
    </location>
</feature>
<feature type="repeat" description="WD" evidence="3">
    <location>
        <begin position="206"/>
        <end position="249"/>
    </location>
</feature>
<dbReference type="SMART" id="SM00320">
    <property type="entry name" value="WD40"/>
    <property type="match status" value="5"/>
</dbReference>
<dbReference type="CDD" id="cd00200">
    <property type="entry name" value="WD40"/>
    <property type="match status" value="1"/>
</dbReference>
<evidence type="ECO:0000256" key="2">
    <source>
        <dbReference type="ARBA" id="ARBA00022737"/>
    </source>
</evidence>
<evidence type="ECO:0000256" key="1">
    <source>
        <dbReference type="ARBA" id="ARBA00022574"/>
    </source>
</evidence>
<dbReference type="InterPro" id="IPR019775">
    <property type="entry name" value="WD40_repeat_CS"/>
</dbReference>
<feature type="repeat" description="WD" evidence="3">
    <location>
        <begin position="306"/>
        <end position="349"/>
    </location>
</feature>
<dbReference type="AlphaFoldDB" id="X6LT96"/>
<dbReference type="PROSITE" id="PS50294">
    <property type="entry name" value="WD_REPEATS_REGION"/>
    <property type="match status" value="3"/>
</dbReference>
<keyword evidence="1 3" id="KW-0853">WD repeat</keyword>
<dbReference type="InterPro" id="IPR001680">
    <property type="entry name" value="WD40_rpt"/>
</dbReference>
<organism evidence="4 5">
    <name type="scientific">Reticulomyxa filosa</name>
    <dbReference type="NCBI Taxonomy" id="46433"/>
    <lineage>
        <taxon>Eukaryota</taxon>
        <taxon>Sar</taxon>
        <taxon>Rhizaria</taxon>
        <taxon>Retaria</taxon>
        <taxon>Foraminifera</taxon>
        <taxon>Monothalamids</taxon>
        <taxon>Reticulomyxidae</taxon>
        <taxon>Reticulomyxa</taxon>
    </lineage>
</organism>
<dbReference type="InterPro" id="IPR020472">
    <property type="entry name" value="WD40_PAC1"/>
</dbReference>
<dbReference type="PRINTS" id="PR00320">
    <property type="entry name" value="GPROTEINBRPT"/>
</dbReference>
<keyword evidence="5" id="KW-1185">Reference proteome</keyword>
<dbReference type="EMBL" id="ASPP01029496">
    <property type="protein sequence ID" value="ETO04327.1"/>
    <property type="molecule type" value="Genomic_DNA"/>
</dbReference>
<comment type="caution">
    <text evidence="4">The sequence shown here is derived from an EMBL/GenBank/DDBJ whole genome shotgun (WGS) entry which is preliminary data.</text>
</comment>
<evidence type="ECO:0000256" key="3">
    <source>
        <dbReference type="PROSITE-ProRule" id="PRU00221"/>
    </source>
</evidence>
<feature type="repeat" description="WD" evidence="3">
    <location>
        <begin position="279"/>
        <end position="305"/>
    </location>
</feature>
<feature type="repeat" description="WD" evidence="3">
    <location>
        <begin position="350"/>
        <end position="404"/>
    </location>
</feature>
<dbReference type="PROSITE" id="PS00678">
    <property type="entry name" value="WD_REPEATS_1"/>
    <property type="match status" value="5"/>
</dbReference>
<dbReference type="Gene3D" id="2.130.10.10">
    <property type="entry name" value="YVTN repeat-like/Quinoprotein amine dehydrogenase"/>
    <property type="match status" value="3"/>
</dbReference>
<gene>
    <name evidence="4" type="ORF">RFI_33070</name>
</gene>